<dbReference type="HOGENOM" id="CLU_024619_2_0_10"/>
<gene>
    <name evidence="11" type="ORF">HMPREF9450_00132</name>
</gene>
<feature type="transmembrane region" description="Helical" evidence="6">
    <location>
        <begin position="417"/>
        <end position="441"/>
    </location>
</feature>
<dbReference type="InterPro" id="IPR056739">
    <property type="entry name" value="NfeD_membrane"/>
</dbReference>
<dbReference type="Proteomes" id="UP000006008">
    <property type="component" value="Unassembled WGS sequence"/>
</dbReference>
<protein>
    <submittedName>
        <fullName evidence="11">Uncharacterized protein</fullName>
    </submittedName>
</protein>
<dbReference type="SUPFAM" id="SSF52096">
    <property type="entry name" value="ClpP/crotonase"/>
    <property type="match status" value="1"/>
</dbReference>
<feature type="chain" id="PRO_5003477817" evidence="7">
    <location>
        <begin position="25"/>
        <end position="533"/>
    </location>
</feature>
<evidence type="ECO:0000256" key="2">
    <source>
        <dbReference type="ARBA" id="ARBA00022692"/>
    </source>
</evidence>
<feature type="domain" description="NfeD1b N-terminal" evidence="10">
    <location>
        <begin position="90"/>
        <end position="287"/>
    </location>
</feature>
<reference evidence="11 12" key="1">
    <citation type="submission" date="2011-08" db="EMBL/GenBank/DDBJ databases">
        <title>The Genome Sequence of Alistipes indistinctus YIT 12060.</title>
        <authorList>
            <consortium name="The Broad Institute Genome Sequencing Platform"/>
            <person name="Earl A."/>
            <person name="Ward D."/>
            <person name="Feldgarden M."/>
            <person name="Gevers D."/>
            <person name="Morotomi M."/>
            <person name="Young S.K."/>
            <person name="Zeng Q."/>
            <person name="Gargeya S."/>
            <person name="Fitzgerald M."/>
            <person name="Haas B."/>
            <person name="Abouelleil A."/>
            <person name="Alvarado L."/>
            <person name="Arachchi H.M."/>
            <person name="Berlin A."/>
            <person name="Brown A."/>
            <person name="Chapman S.B."/>
            <person name="Chen Z."/>
            <person name="Dunbar C."/>
            <person name="Freedman E."/>
            <person name="Gearin G."/>
            <person name="Gellesch M."/>
            <person name="Goldberg J."/>
            <person name="Griggs A."/>
            <person name="Gujja S."/>
            <person name="Heiman D."/>
            <person name="Howarth C."/>
            <person name="Larson L."/>
            <person name="Lui A."/>
            <person name="MacDonald P.J.P."/>
            <person name="Montmayeur A."/>
            <person name="Murphy C."/>
            <person name="Neiman D."/>
            <person name="Pearson M."/>
            <person name="Priest M."/>
            <person name="Roberts A."/>
            <person name="Saif S."/>
            <person name="Shea T."/>
            <person name="Shenoy N."/>
            <person name="Sisk P."/>
            <person name="Stolte C."/>
            <person name="Sykes S."/>
            <person name="Wortman J."/>
            <person name="Nusbaum C."/>
            <person name="Birren B."/>
        </authorList>
    </citation>
    <scope>NUCLEOTIDE SEQUENCE [LARGE SCALE GENOMIC DNA]</scope>
    <source>
        <strain evidence="11 12">YIT 12060</strain>
    </source>
</reference>
<dbReference type="Pfam" id="PF24961">
    <property type="entry name" value="NfeD_membrane"/>
    <property type="match status" value="1"/>
</dbReference>
<dbReference type="Gene3D" id="2.40.50.140">
    <property type="entry name" value="Nucleic acid-binding proteins"/>
    <property type="match status" value="1"/>
</dbReference>
<dbReference type="OrthoDB" id="9806253at2"/>
<dbReference type="AlphaFoldDB" id="G5H5C2"/>
<dbReference type="PATRIC" id="fig|742725.3.peg.150"/>
<feature type="transmembrane region" description="Helical" evidence="6">
    <location>
        <begin position="379"/>
        <end position="397"/>
    </location>
</feature>
<evidence type="ECO:0000256" key="7">
    <source>
        <dbReference type="SAM" id="SignalP"/>
    </source>
</evidence>
<keyword evidence="4 6" id="KW-0472">Membrane</keyword>
<dbReference type="Gene3D" id="3.90.226.10">
    <property type="entry name" value="2-enoyl-CoA Hydratase, Chain A, domain 1"/>
    <property type="match status" value="1"/>
</dbReference>
<feature type="compositionally biased region" description="Low complexity" evidence="5">
    <location>
        <begin position="72"/>
        <end position="83"/>
    </location>
</feature>
<dbReference type="eggNOG" id="COG1030">
    <property type="taxonomic scope" value="Bacteria"/>
</dbReference>
<sequence>MRPIATFCLLTALLLSGSILPAAASQAFPATLSSLHKEPAGQDGDDTGIDAVAGASGEKYVVPGSRGAAQSGTPGAQNATAAGTQGKPTVVYTFPIDGDIMPAQQRLVAKCLADARSGGAELVLIRLNTYGGLVNAADSIRTMILNSPVPVWVFIDNQAASAGALIAIAAERIYMRPGGSIGAASVVDQNGKPMPDKFQSFMRATMRATAEAHGKVIERIDGDDTLWRWRRDPQVAEAMVGRTVGDSTTAGVLAFTASEASEHHYSEGTASTVDEVLAQGGVQQYTLHEYTPTRLDRLLGWLMNPVVQGIFVMMIVGGIYFELQTPGIGFALVVAILGAVLYFAPLYIEGVAQNWELILFIIGLALLAVEIFVLPGFGIAGVAGIIAVVTGLSFAAIDNDLLRHLSTGELTLAWLLRPVLVVIIAASAALVGGIVLGRRFLTGRSPLQKKVVLTAEMKPEEGYVSHPQIEPELVGRTALVMAVLRPSGRVMVDGRYYDAAAEDGLFVARGRTVTVTRIEGGVLYCTPQERKTE</sequence>
<dbReference type="InterPro" id="IPR052165">
    <property type="entry name" value="Membrane_assoc_protease"/>
</dbReference>
<feature type="transmembrane region" description="Helical" evidence="6">
    <location>
        <begin position="354"/>
        <end position="374"/>
    </location>
</feature>
<feature type="region of interest" description="Disordered" evidence="5">
    <location>
        <begin position="64"/>
        <end position="83"/>
    </location>
</feature>
<organism evidence="11 12">
    <name type="scientific">Alistipes indistinctus YIT 12060</name>
    <dbReference type="NCBI Taxonomy" id="742725"/>
    <lineage>
        <taxon>Bacteria</taxon>
        <taxon>Pseudomonadati</taxon>
        <taxon>Bacteroidota</taxon>
        <taxon>Bacteroidia</taxon>
        <taxon>Bacteroidales</taxon>
        <taxon>Rikenellaceae</taxon>
        <taxon>Alistipes</taxon>
    </lineage>
</organism>
<feature type="transmembrane region" description="Helical" evidence="6">
    <location>
        <begin position="298"/>
        <end position="321"/>
    </location>
</feature>
<dbReference type="EMBL" id="ADLD01000003">
    <property type="protein sequence ID" value="EHB93361.1"/>
    <property type="molecule type" value="Genomic_DNA"/>
</dbReference>
<feature type="transmembrane region" description="Helical" evidence="6">
    <location>
        <begin position="328"/>
        <end position="348"/>
    </location>
</feature>
<evidence type="ECO:0000256" key="4">
    <source>
        <dbReference type="ARBA" id="ARBA00023136"/>
    </source>
</evidence>
<dbReference type="InterPro" id="IPR002810">
    <property type="entry name" value="NfeD-like_C"/>
</dbReference>
<comment type="caution">
    <text evidence="11">The sequence shown here is derived from an EMBL/GenBank/DDBJ whole genome shotgun (WGS) entry which is preliminary data.</text>
</comment>
<dbReference type="PANTHER" id="PTHR33507:SF3">
    <property type="entry name" value="INNER MEMBRANE PROTEIN YBBJ"/>
    <property type="match status" value="1"/>
</dbReference>
<dbReference type="GO" id="GO:0005886">
    <property type="term" value="C:plasma membrane"/>
    <property type="evidence" value="ECO:0007669"/>
    <property type="project" value="TreeGrafter"/>
</dbReference>
<dbReference type="CDD" id="cd07021">
    <property type="entry name" value="Clp_protease_NfeD_like"/>
    <property type="match status" value="1"/>
</dbReference>
<evidence type="ECO:0000313" key="12">
    <source>
        <dbReference type="Proteomes" id="UP000006008"/>
    </source>
</evidence>
<feature type="domain" description="NfeD integral membrane" evidence="9">
    <location>
        <begin position="307"/>
        <end position="432"/>
    </location>
</feature>
<feature type="domain" description="NfeD-like C-terminal" evidence="8">
    <location>
        <begin position="472"/>
        <end position="524"/>
    </location>
</feature>
<evidence type="ECO:0000259" key="9">
    <source>
        <dbReference type="Pfam" id="PF24961"/>
    </source>
</evidence>
<keyword evidence="7" id="KW-0732">Signal</keyword>
<dbReference type="InterPro" id="IPR012340">
    <property type="entry name" value="NA-bd_OB-fold"/>
</dbReference>
<name>G5H5C2_9BACT</name>
<evidence type="ECO:0000256" key="1">
    <source>
        <dbReference type="ARBA" id="ARBA00004141"/>
    </source>
</evidence>
<dbReference type="RefSeq" id="WP_009132938.1">
    <property type="nucleotide sequence ID" value="NZ_CP102250.1"/>
</dbReference>
<dbReference type="SUPFAM" id="SSF141322">
    <property type="entry name" value="NfeD domain-like"/>
    <property type="match status" value="1"/>
</dbReference>
<evidence type="ECO:0000256" key="5">
    <source>
        <dbReference type="SAM" id="MobiDB-lite"/>
    </source>
</evidence>
<dbReference type="Pfam" id="PF25145">
    <property type="entry name" value="NfeD1b_N"/>
    <property type="match status" value="1"/>
</dbReference>
<accession>G5H5C2</accession>
<evidence type="ECO:0000256" key="6">
    <source>
        <dbReference type="SAM" id="Phobius"/>
    </source>
</evidence>
<comment type="subcellular location">
    <subcellularLocation>
        <location evidence="1">Membrane</location>
        <topology evidence="1">Multi-pass membrane protein</topology>
    </subcellularLocation>
</comment>
<proteinExistence type="predicted"/>
<evidence type="ECO:0000313" key="11">
    <source>
        <dbReference type="EMBL" id="EHB93361.1"/>
    </source>
</evidence>
<evidence type="ECO:0000256" key="3">
    <source>
        <dbReference type="ARBA" id="ARBA00022989"/>
    </source>
</evidence>
<dbReference type="InterPro" id="IPR056738">
    <property type="entry name" value="NfeD1b_N"/>
</dbReference>
<dbReference type="PANTHER" id="PTHR33507">
    <property type="entry name" value="INNER MEMBRANE PROTEIN YBBJ"/>
    <property type="match status" value="1"/>
</dbReference>
<keyword evidence="12" id="KW-1185">Reference proteome</keyword>
<dbReference type="GeneID" id="92816558"/>
<evidence type="ECO:0000259" key="10">
    <source>
        <dbReference type="Pfam" id="PF25145"/>
    </source>
</evidence>
<feature type="signal peptide" evidence="7">
    <location>
        <begin position="1"/>
        <end position="24"/>
    </location>
</feature>
<dbReference type="Pfam" id="PF01957">
    <property type="entry name" value="NfeD"/>
    <property type="match status" value="1"/>
</dbReference>
<keyword evidence="2 6" id="KW-0812">Transmembrane</keyword>
<evidence type="ECO:0000259" key="8">
    <source>
        <dbReference type="Pfam" id="PF01957"/>
    </source>
</evidence>
<keyword evidence="3 6" id="KW-1133">Transmembrane helix</keyword>
<dbReference type="STRING" id="742725.HMPREF9450_00132"/>
<dbReference type="InterPro" id="IPR029045">
    <property type="entry name" value="ClpP/crotonase-like_dom_sf"/>
</dbReference>